<protein>
    <submittedName>
        <fullName evidence="2">DUF4845 domain-containing protein</fullName>
    </submittedName>
</protein>
<dbReference type="EMBL" id="JBHLWP010000001">
    <property type="protein sequence ID" value="MFC0250392.1"/>
    <property type="molecule type" value="Genomic_DNA"/>
</dbReference>
<keyword evidence="1" id="KW-0472">Membrane</keyword>
<keyword evidence="3" id="KW-1185">Reference proteome</keyword>
<gene>
    <name evidence="2" type="ORF">ACFFJK_00660</name>
</gene>
<name>A0ABV6FA38_9BURK</name>
<evidence type="ECO:0000313" key="2">
    <source>
        <dbReference type="EMBL" id="MFC0250392.1"/>
    </source>
</evidence>
<dbReference type="Pfam" id="PF16137">
    <property type="entry name" value="DUF4845"/>
    <property type="match status" value="1"/>
</dbReference>
<keyword evidence="1" id="KW-1133">Transmembrane helix</keyword>
<accession>A0ABV6FA38</accession>
<dbReference type="Proteomes" id="UP001589773">
    <property type="component" value="Unassembled WGS sequence"/>
</dbReference>
<proteinExistence type="predicted"/>
<evidence type="ECO:0000313" key="3">
    <source>
        <dbReference type="Proteomes" id="UP001589773"/>
    </source>
</evidence>
<comment type="caution">
    <text evidence="2">The sequence shown here is derived from an EMBL/GenBank/DDBJ whole genome shotgun (WGS) entry which is preliminary data.</text>
</comment>
<evidence type="ECO:0000256" key="1">
    <source>
        <dbReference type="SAM" id="Phobius"/>
    </source>
</evidence>
<dbReference type="RefSeq" id="WP_379677143.1">
    <property type="nucleotide sequence ID" value="NZ_JBHLWP010000001.1"/>
</dbReference>
<feature type="transmembrane region" description="Helical" evidence="1">
    <location>
        <begin position="20"/>
        <end position="41"/>
    </location>
</feature>
<sequence>MRQQQTHAQPAFGRQAGVSLTGLILVLAVLGVAAVFALKLVPTYTEYSAIKDAIVRAKEAGGTPREMQVAFDKNAGINNVTAVRGRDLTFTREDGEVQISFAYEKRVPLVGNVSLLIDYAGTTDPSGVVAAQDTEQAAR</sequence>
<keyword evidence="1" id="KW-0812">Transmembrane</keyword>
<reference evidence="2 3" key="1">
    <citation type="submission" date="2024-09" db="EMBL/GenBank/DDBJ databases">
        <authorList>
            <person name="Sun Q."/>
            <person name="Mori K."/>
        </authorList>
    </citation>
    <scope>NUCLEOTIDE SEQUENCE [LARGE SCALE GENOMIC DNA]</scope>
    <source>
        <strain evidence="2 3">CCM 7792</strain>
    </source>
</reference>
<organism evidence="2 3">
    <name type="scientific">Massilia consociata</name>
    <dbReference type="NCBI Taxonomy" id="760117"/>
    <lineage>
        <taxon>Bacteria</taxon>
        <taxon>Pseudomonadati</taxon>
        <taxon>Pseudomonadota</taxon>
        <taxon>Betaproteobacteria</taxon>
        <taxon>Burkholderiales</taxon>
        <taxon>Oxalobacteraceae</taxon>
        <taxon>Telluria group</taxon>
        <taxon>Massilia</taxon>
    </lineage>
</organism>
<dbReference type="InterPro" id="IPR032314">
    <property type="entry name" value="DUF4845"/>
</dbReference>